<keyword evidence="3" id="KW-1185">Reference proteome</keyword>
<evidence type="ECO:0000313" key="2">
    <source>
        <dbReference type="EMBL" id="WVZ15665.1"/>
    </source>
</evidence>
<sequence>MAQSHTLRALQFSEEGSVEEALREVEEAERCLLMLQNNPPRGAEEEQPESKAAESEEEQPETEVAEAHTKNESHTPTRDIPTEGKARRNRRKPVWMVDYEEGENRYFGSNTNVMIAETDPVTFEEVVRSKNWEEAMVKEMKAIERNQTWELTHAPKDESMKATSEVERVHYENMAKSHMDRFKQFLREDRGLEGAE</sequence>
<dbReference type="EMBL" id="CP144697">
    <property type="protein sequence ID" value="WVZ15665.1"/>
    <property type="molecule type" value="Genomic_DNA"/>
</dbReference>
<feature type="compositionally biased region" description="Basic and acidic residues" evidence="1">
    <location>
        <begin position="42"/>
        <end position="54"/>
    </location>
</feature>
<evidence type="ECO:0000256" key="1">
    <source>
        <dbReference type="SAM" id="MobiDB-lite"/>
    </source>
</evidence>
<proteinExistence type="predicted"/>
<evidence type="ECO:0000313" key="3">
    <source>
        <dbReference type="Proteomes" id="UP001374535"/>
    </source>
</evidence>
<feature type="region of interest" description="Disordered" evidence="1">
    <location>
        <begin position="1"/>
        <end position="93"/>
    </location>
</feature>
<dbReference type="Proteomes" id="UP001374535">
    <property type="component" value="Chromosome 4"/>
</dbReference>
<gene>
    <name evidence="2" type="ORF">V8G54_013231</name>
</gene>
<organism evidence="2 3">
    <name type="scientific">Vigna mungo</name>
    <name type="common">Black gram</name>
    <name type="synonym">Phaseolus mungo</name>
    <dbReference type="NCBI Taxonomy" id="3915"/>
    <lineage>
        <taxon>Eukaryota</taxon>
        <taxon>Viridiplantae</taxon>
        <taxon>Streptophyta</taxon>
        <taxon>Embryophyta</taxon>
        <taxon>Tracheophyta</taxon>
        <taxon>Spermatophyta</taxon>
        <taxon>Magnoliopsida</taxon>
        <taxon>eudicotyledons</taxon>
        <taxon>Gunneridae</taxon>
        <taxon>Pentapetalae</taxon>
        <taxon>rosids</taxon>
        <taxon>fabids</taxon>
        <taxon>Fabales</taxon>
        <taxon>Fabaceae</taxon>
        <taxon>Papilionoideae</taxon>
        <taxon>50 kb inversion clade</taxon>
        <taxon>NPAAA clade</taxon>
        <taxon>indigoferoid/millettioid clade</taxon>
        <taxon>Phaseoleae</taxon>
        <taxon>Vigna</taxon>
    </lineage>
</organism>
<name>A0AAQ3NTQ2_VIGMU</name>
<feature type="compositionally biased region" description="Basic and acidic residues" evidence="1">
    <location>
        <begin position="65"/>
        <end position="86"/>
    </location>
</feature>
<protein>
    <submittedName>
        <fullName evidence="2">Uncharacterized protein</fullName>
    </submittedName>
</protein>
<dbReference type="AlphaFoldDB" id="A0AAQ3NTQ2"/>
<feature type="compositionally biased region" description="Basic and acidic residues" evidence="1">
    <location>
        <begin position="20"/>
        <end position="30"/>
    </location>
</feature>
<reference evidence="2 3" key="1">
    <citation type="journal article" date="2023" name="Life. Sci Alliance">
        <title>Evolutionary insights into 3D genome organization and epigenetic landscape of Vigna mungo.</title>
        <authorList>
            <person name="Junaid A."/>
            <person name="Singh B."/>
            <person name="Bhatia S."/>
        </authorList>
    </citation>
    <scope>NUCLEOTIDE SEQUENCE [LARGE SCALE GENOMIC DNA]</scope>
    <source>
        <strain evidence="2">Urdbean</strain>
    </source>
</reference>
<accession>A0AAQ3NTQ2</accession>
<feature type="compositionally biased region" description="Acidic residues" evidence="1">
    <location>
        <begin position="55"/>
        <end position="64"/>
    </location>
</feature>